<evidence type="ECO:0000259" key="2">
    <source>
        <dbReference type="Pfam" id="PF05229"/>
    </source>
</evidence>
<protein>
    <submittedName>
        <fullName evidence="3">SCPU domain-containing protein</fullName>
    </submittedName>
</protein>
<name>A0A2A2PFY1_9PSED</name>
<feature type="domain" description="Spore coat protein U/FanG" evidence="2">
    <location>
        <begin position="27"/>
        <end position="162"/>
    </location>
</feature>
<sequence length="166" mass="16878">MRRQGCAALLLLCAGSVPLPLGAATSQSFQVSATITPGCLVVGGVSNYGGLNFGTSSALGTGTVQVALTGGVQLQCTPGVTLNMSVDGGQYNSSGRHMQLNSGSARVAYALFRDAAYSQSLGISQSVAVAYSDANNISLPIYGQVQLPGNQPGGTYSDVLQVQLSW</sequence>
<gene>
    <name evidence="3" type="ORF">CKQ80_03335</name>
</gene>
<comment type="caution">
    <text evidence="3">The sequence shown here is derived from an EMBL/GenBank/DDBJ whole genome shotgun (WGS) entry which is preliminary data.</text>
</comment>
<dbReference type="InterPro" id="IPR053167">
    <property type="entry name" value="Spore_coat_component"/>
</dbReference>
<keyword evidence="4" id="KW-1185">Reference proteome</keyword>
<evidence type="ECO:0000256" key="1">
    <source>
        <dbReference type="SAM" id="SignalP"/>
    </source>
</evidence>
<dbReference type="RefSeq" id="WP_041068749.1">
    <property type="nucleotide sequence ID" value="NZ_NRSS01000004.1"/>
</dbReference>
<feature type="chain" id="PRO_5012787809" evidence="1">
    <location>
        <begin position="24"/>
        <end position="166"/>
    </location>
</feature>
<accession>A0A2A2PFY1</accession>
<dbReference type="AlphaFoldDB" id="A0A2A2PFY1"/>
<dbReference type="InterPro" id="IPR007893">
    <property type="entry name" value="Spore_coat_U/FanG"/>
</dbReference>
<dbReference type="Pfam" id="PF05229">
    <property type="entry name" value="SCPU"/>
    <property type="match status" value="1"/>
</dbReference>
<evidence type="ECO:0000313" key="4">
    <source>
        <dbReference type="Proteomes" id="UP000217830"/>
    </source>
</evidence>
<reference evidence="3 4" key="1">
    <citation type="submission" date="2017-08" db="EMBL/GenBank/DDBJ databases">
        <title>Draft Genome Sequence of Pseudomonas moraviensis TYU6, isolated from Taxus cuspidata by using PacBio Single-Molecule Real-Time Technology.</title>
        <authorList>
            <person name="Baek K.-H."/>
            <person name="Mishra A.K."/>
        </authorList>
    </citation>
    <scope>NUCLEOTIDE SEQUENCE [LARGE SCALE GENOMIC DNA]</scope>
    <source>
        <strain evidence="3 4">TYU6</strain>
    </source>
</reference>
<feature type="signal peptide" evidence="1">
    <location>
        <begin position="1"/>
        <end position="23"/>
    </location>
</feature>
<dbReference type="Proteomes" id="UP000217830">
    <property type="component" value="Unassembled WGS sequence"/>
</dbReference>
<dbReference type="PANTHER" id="PTHR37089">
    <property type="entry name" value="PROTEIN U-RELATED"/>
    <property type="match status" value="1"/>
</dbReference>
<proteinExistence type="predicted"/>
<organism evidence="3 4">
    <name type="scientific">Pseudomonas moraviensis</name>
    <dbReference type="NCBI Taxonomy" id="321662"/>
    <lineage>
        <taxon>Bacteria</taxon>
        <taxon>Pseudomonadati</taxon>
        <taxon>Pseudomonadota</taxon>
        <taxon>Gammaproteobacteria</taxon>
        <taxon>Pseudomonadales</taxon>
        <taxon>Pseudomonadaceae</taxon>
        <taxon>Pseudomonas</taxon>
    </lineage>
</organism>
<evidence type="ECO:0000313" key="3">
    <source>
        <dbReference type="EMBL" id="PAW54357.1"/>
    </source>
</evidence>
<dbReference type="SMART" id="SM00972">
    <property type="entry name" value="SCPU"/>
    <property type="match status" value="1"/>
</dbReference>
<keyword evidence="1" id="KW-0732">Signal</keyword>
<dbReference type="EMBL" id="NRST01000001">
    <property type="protein sequence ID" value="PAW54357.1"/>
    <property type="molecule type" value="Genomic_DNA"/>
</dbReference>